<evidence type="ECO:0000256" key="7">
    <source>
        <dbReference type="RuleBase" id="RU363037"/>
    </source>
</evidence>
<keyword evidence="2" id="KW-0479">Metal-binding</keyword>
<keyword evidence="4" id="KW-0862">Zinc</keyword>
<accession>A0A1M6LK08</accession>
<keyword evidence="5 7" id="KW-0067">ATP-binding</keyword>
<keyword evidence="10" id="KW-1185">Reference proteome</keyword>
<dbReference type="NCBIfam" id="NF004315">
    <property type="entry name" value="PRK05710.1-4"/>
    <property type="match status" value="1"/>
</dbReference>
<dbReference type="InterPro" id="IPR014729">
    <property type="entry name" value="Rossmann-like_a/b/a_fold"/>
</dbReference>
<gene>
    <name evidence="9" type="ORF">SAMN02745244_03098</name>
</gene>
<evidence type="ECO:0000256" key="5">
    <source>
        <dbReference type="ARBA" id="ARBA00022840"/>
    </source>
</evidence>
<evidence type="ECO:0000256" key="4">
    <source>
        <dbReference type="ARBA" id="ARBA00022833"/>
    </source>
</evidence>
<evidence type="ECO:0000256" key="1">
    <source>
        <dbReference type="ARBA" id="ARBA00022598"/>
    </source>
</evidence>
<dbReference type="InterPro" id="IPR020058">
    <property type="entry name" value="Glu/Gln-tRNA-synth_Ib_cat-dom"/>
</dbReference>
<proteinExistence type="inferred from homology"/>
<dbReference type="GO" id="GO:0004818">
    <property type="term" value="F:glutamate-tRNA ligase activity"/>
    <property type="evidence" value="ECO:0007669"/>
    <property type="project" value="TreeGrafter"/>
</dbReference>
<keyword evidence="7" id="KW-0648">Protein biosynthesis</keyword>
<dbReference type="InterPro" id="IPR049940">
    <property type="entry name" value="GluQ/Sye"/>
</dbReference>
<evidence type="ECO:0000256" key="3">
    <source>
        <dbReference type="ARBA" id="ARBA00022741"/>
    </source>
</evidence>
<dbReference type="Gene3D" id="3.40.50.620">
    <property type="entry name" value="HUPs"/>
    <property type="match status" value="1"/>
</dbReference>
<organism evidence="9 10">
    <name type="scientific">Tessaracoccus bendigoensis DSM 12906</name>
    <dbReference type="NCBI Taxonomy" id="1123357"/>
    <lineage>
        <taxon>Bacteria</taxon>
        <taxon>Bacillati</taxon>
        <taxon>Actinomycetota</taxon>
        <taxon>Actinomycetes</taxon>
        <taxon>Propionibacteriales</taxon>
        <taxon>Propionibacteriaceae</taxon>
        <taxon>Tessaracoccus</taxon>
    </lineage>
</organism>
<evidence type="ECO:0000256" key="6">
    <source>
        <dbReference type="ARBA" id="ARBA00023146"/>
    </source>
</evidence>
<dbReference type="GO" id="GO:0006424">
    <property type="term" value="P:glutamyl-tRNA aminoacylation"/>
    <property type="evidence" value="ECO:0007669"/>
    <property type="project" value="TreeGrafter"/>
</dbReference>
<dbReference type="AlphaFoldDB" id="A0A1M6LK08"/>
<keyword evidence="6 7" id="KW-0030">Aminoacyl-tRNA synthetase</keyword>
<dbReference type="PANTHER" id="PTHR43311">
    <property type="entry name" value="GLUTAMATE--TRNA LIGASE"/>
    <property type="match status" value="1"/>
</dbReference>
<dbReference type="OrthoDB" id="9807503at2"/>
<reference evidence="9 10" key="1">
    <citation type="submission" date="2016-11" db="EMBL/GenBank/DDBJ databases">
        <authorList>
            <person name="Jaros S."/>
            <person name="Januszkiewicz K."/>
            <person name="Wedrychowicz H."/>
        </authorList>
    </citation>
    <scope>NUCLEOTIDE SEQUENCE [LARGE SCALE GENOMIC DNA]</scope>
    <source>
        <strain evidence="9 10">DSM 12906</strain>
    </source>
</reference>
<dbReference type="GO" id="GO:0005524">
    <property type="term" value="F:ATP binding"/>
    <property type="evidence" value="ECO:0007669"/>
    <property type="project" value="UniProtKB-KW"/>
</dbReference>
<name>A0A1M6LK08_9ACTN</name>
<dbReference type="STRING" id="1123357.SAMN02745244_03098"/>
<feature type="domain" description="Glutamyl/glutaminyl-tRNA synthetase class Ib catalytic" evidence="8">
    <location>
        <begin position="6"/>
        <end position="242"/>
    </location>
</feature>
<comment type="similarity">
    <text evidence="7">Belongs to the class-I aminoacyl-tRNA synthetase family.</text>
</comment>
<dbReference type="Proteomes" id="UP000184512">
    <property type="component" value="Unassembled WGS sequence"/>
</dbReference>
<dbReference type="PANTHER" id="PTHR43311:SF1">
    <property type="entry name" value="GLUTAMYL-Q TRNA(ASP) SYNTHETASE"/>
    <property type="match status" value="1"/>
</dbReference>
<dbReference type="InterPro" id="IPR000924">
    <property type="entry name" value="Glu/Gln-tRNA-synth"/>
</dbReference>
<keyword evidence="1 7" id="KW-0436">Ligase</keyword>
<dbReference type="RefSeq" id="WP_084189658.1">
    <property type="nucleotide sequence ID" value="NZ_FQZG01000072.1"/>
</dbReference>
<dbReference type="PRINTS" id="PR00987">
    <property type="entry name" value="TRNASYNTHGLU"/>
</dbReference>
<dbReference type="GO" id="GO:0005829">
    <property type="term" value="C:cytosol"/>
    <property type="evidence" value="ECO:0007669"/>
    <property type="project" value="TreeGrafter"/>
</dbReference>
<dbReference type="Pfam" id="PF00749">
    <property type="entry name" value="tRNA-synt_1c"/>
    <property type="match status" value="1"/>
</dbReference>
<evidence type="ECO:0000313" key="9">
    <source>
        <dbReference type="EMBL" id="SHJ71536.1"/>
    </source>
</evidence>
<evidence type="ECO:0000313" key="10">
    <source>
        <dbReference type="Proteomes" id="UP000184512"/>
    </source>
</evidence>
<sequence>MPFVDRYAPSPTSDLHLGNLRTALAGWLLTRHAGGRWLMRVEDLDRERVRAGRGVEERQLNDLLRLGLLWDGDAVRQSERLDLYRDAVATLPTYECFCTRREIAEAASAPHDGYRAYAGTCRDLTAAERARKREQRPPAIRVDAGGAVSTVSDAFAGEVTGQVDDFVLVRGDGQFAYNLATVVDDVDMGVSHITRGSDLLSSAPRQAWLTTRLGGTPASYAHVGLVIGGDGARLAKRDGAVTLRDVGSASEGIFALLADSLGLGPCRNTEEALAAMPGDQRFFSGATYVDGELVQDADGAVTSRMSST</sequence>
<evidence type="ECO:0000259" key="8">
    <source>
        <dbReference type="Pfam" id="PF00749"/>
    </source>
</evidence>
<evidence type="ECO:0000256" key="2">
    <source>
        <dbReference type="ARBA" id="ARBA00022723"/>
    </source>
</evidence>
<keyword evidence="3 7" id="KW-0547">Nucleotide-binding</keyword>
<dbReference type="EMBL" id="FQZG01000072">
    <property type="protein sequence ID" value="SHJ71536.1"/>
    <property type="molecule type" value="Genomic_DNA"/>
</dbReference>
<dbReference type="SUPFAM" id="SSF52374">
    <property type="entry name" value="Nucleotidylyl transferase"/>
    <property type="match status" value="1"/>
</dbReference>
<protein>
    <submittedName>
        <fullName evidence="9">Glutamyl-tRNA synthetase</fullName>
    </submittedName>
</protein>